<sequence length="245" mass="26256">MNADPATQLRLLDLQAADTALSQLAHRRRTLPEIARIAEKATAADAVHTEVIDAQTAVADIELEQTRLENDVETVRARTARDDARLQAGGLPSRELEGLQHEIATLARRQSNLEDELLDVMERAEAAQASLADASSRHDALVAEQRALEGERDAAFADIDAAAAQRSPERAAIAGELPADLVALYEKARAQSGNGAALLRQRRCEGCRIELSGSDLAAVGKAEPDAVVRCDNCRAILVRTAESGL</sequence>
<reference evidence="4 5" key="1">
    <citation type="submission" date="2016-11" db="EMBL/GenBank/DDBJ databases">
        <authorList>
            <person name="Jaros S."/>
            <person name="Januszkiewicz K."/>
            <person name="Wedrychowicz H."/>
        </authorList>
    </citation>
    <scope>NUCLEOTIDE SEQUENCE [LARGE SCALE GENOMIC DNA]</scope>
    <source>
        <strain evidence="4 5">DSM 45627</strain>
    </source>
</reference>
<name>A0A1M5KTD5_9ACTN</name>
<dbReference type="PANTHER" id="PTHR39082:SF1">
    <property type="entry name" value="SCAVENGER RECEPTOR CLASS A MEMBER 3"/>
    <property type="match status" value="1"/>
</dbReference>
<dbReference type="Pfam" id="PF24481">
    <property type="entry name" value="CT398_CC"/>
    <property type="match status" value="1"/>
</dbReference>
<dbReference type="EMBL" id="FQVU01000003">
    <property type="protein sequence ID" value="SHG55996.1"/>
    <property type="molecule type" value="Genomic_DNA"/>
</dbReference>
<dbReference type="Pfam" id="PF02591">
    <property type="entry name" value="Zn_ribbon_9"/>
    <property type="match status" value="1"/>
</dbReference>
<evidence type="ECO:0000259" key="2">
    <source>
        <dbReference type="Pfam" id="PF02591"/>
    </source>
</evidence>
<accession>A0A1M5KTD5</accession>
<protein>
    <submittedName>
        <fullName evidence="4">Uncharacterized protein</fullName>
    </submittedName>
</protein>
<dbReference type="STRING" id="1206085.SAMN05443575_2253"/>
<evidence type="ECO:0000256" key="1">
    <source>
        <dbReference type="SAM" id="Coils"/>
    </source>
</evidence>
<evidence type="ECO:0000313" key="5">
    <source>
        <dbReference type="Proteomes" id="UP000186132"/>
    </source>
</evidence>
<keyword evidence="5" id="KW-1185">Reference proteome</keyword>
<dbReference type="Proteomes" id="UP000186132">
    <property type="component" value="Unassembled WGS sequence"/>
</dbReference>
<feature type="domain" description="CT398-like coiled coil hairpin" evidence="3">
    <location>
        <begin position="14"/>
        <end position="193"/>
    </location>
</feature>
<evidence type="ECO:0000313" key="4">
    <source>
        <dbReference type="EMBL" id="SHG55996.1"/>
    </source>
</evidence>
<evidence type="ECO:0000259" key="3">
    <source>
        <dbReference type="Pfam" id="PF24481"/>
    </source>
</evidence>
<gene>
    <name evidence="4" type="ORF">SAMN05443575_2253</name>
</gene>
<dbReference type="PANTHER" id="PTHR39082">
    <property type="entry name" value="PHOSPHOLIPASE C-BETA-2-RELATED"/>
    <property type="match status" value="1"/>
</dbReference>
<keyword evidence="1" id="KW-0175">Coiled coil</keyword>
<dbReference type="InterPro" id="IPR056003">
    <property type="entry name" value="CT398_CC_hairpin"/>
</dbReference>
<dbReference type="RefSeq" id="WP_073390163.1">
    <property type="nucleotide sequence ID" value="NZ_FQVU01000003.1"/>
</dbReference>
<dbReference type="InterPro" id="IPR052376">
    <property type="entry name" value="Oxidative_Scav/Glycosyltrans"/>
</dbReference>
<dbReference type="AlphaFoldDB" id="A0A1M5KTD5"/>
<organism evidence="4 5">
    <name type="scientific">Jatrophihabitans endophyticus</name>
    <dbReference type="NCBI Taxonomy" id="1206085"/>
    <lineage>
        <taxon>Bacteria</taxon>
        <taxon>Bacillati</taxon>
        <taxon>Actinomycetota</taxon>
        <taxon>Actinomycetes</taxon>
        <taxon>Jatrophihabitantales</taxon>
        <taxon>Jatrophihabitantaceae</taxon>
        <taxon>Jatrophihabitans</taxon>
    </lineage>
</organism>
<dbReference type="InterPro" id="IPR003743">
    <property type="entry name" value="Zf-RING_7"/>
</dbReference>
<dbReference type="Gene3D" id="1.10.287.1490">
    <property type="match status" value="1"/>
</dbReference>
<feature type="domain" description="C4-type zinc ribbon" evidence="2">
    <location>
        <begin position="203"/>
        <end position="237"/>
    </location>
</feature>
<feature type="coiled-coil region" evidence="1">
    <location>
        <begin position="58"/>
        <end position="130"/>
    </location>
</feature>
<proteinExistence type="predicted"/>